<keyword evidence="2" id="KW-1185">Reference proteome</keyword>
<accession>A0ABV0Q1G2</accession>
<evidence type="ECO:0000313" key="2">
    <source>
        <dbReference type="Proteomes" id="UP001476798"/>
    </source>
</evidence>
<gene>
    <name evidence="1" type="ORF">GOODEAATRI_024101</name>
</gene>
<dbReference type="Proteomes" id="UP001476798">
    <property type="component" value="Unassembled WGS sequence"/>
</dbReference>
<organism evidence="1 2">
    <name type="scientific">Goodea atripinnis</name>
    <dbReference type="NCBI Taxonomy" id="208336"/>
    <lineage>
        <taxon>Eukaryota</taxon>
        <taxon>Metazoa</taxon>
        <taxon>Chordata</taxon>
        <taxon>Craniata</taxon>
        <taxon>Vertebrata</taxon>
        <taxon>Euteleostomi</taxon>
        <taxon>Actinopterygii</taxon>
        <taxon>Neopterygii</taxon>
        <taxon>Teleostei</taxon>
        <taxon>Neoteleostei</taxon>
        <taxon>Acanthomorphata</taxon>
        <taxon>Ovalentaria</taxon>
        <taxon>Atherinomorphae</taxon>
        <taxon>Cyprinodontiformes</taxon>
        <taxon>Goodeidae</taxon>
        <taxon>Goodea</taxon>
    </lineage>
</organism>
<evidence type="ECO:0000313" key="1">
    <source>
        <dbReference type="EMBL" id="MEQ2189307.1"/>
    </source>
</evidence>
<feature type="non-terminal residue" evidence="1">
    <location>
        <position position="1"/>
    </location>
</feature>
<dbReference type="EMBL" id="JAHRIO010092609">
    <property type="protein sequence ID" value="MEQ2189307.1"/>
    <property type="molecule type" value="Genomic_DNA"/>
</dbReference>
<protein>
    <submittedName>
        <fullName evidence="1">Uncharacterized protein</fullName>
    </submittedName>
</protein>
<reference evidence="1 2" key="1">
    <citation type="submission" date="2021-06" db="EMBL/GenBank/DDBJ databases">
        <authorList>
            <person name="Palmer J.M."/>
        </authorList>
    </citation>
    <scope>NUCLEOTIDE SEQUENCE [LARGE SCALE GENOMIC DNA]</scope>
    <source>
        <strain evidence="1 2">GA_2019</strain>
        <tissue evidence="1">Muscle</tissue>
    </source>
</reference>
<name>A0ABV0Q1G2_9TELE</name>
<comment type="caution">
    <text evidence="1">The sequence shown here is derived from an EMBL/GenBank/DDBJ whole genome shotgun (WGS) entry which is preliminary data.</text>
</comment>
<proteinExistence type="predicted"/>
<sequence length="110" mass="12388">SLHVQHLPGIPGAAYRPLFAHGDRLCCLPCAPNGREFHAVGDVRCWVLVVTQWFPFQCYGVYPCWVFCSQIRVSICSHRDRSKLPFSGHGEGNPRVLFSHFLEIFGIFGA</sequence>